<gene>
    <name evidence="2" type="ORF">FHS99_000112</name>
</gene>
<feature type="compositionally biased region" description="Basic and acidic residues" evidence="1">
    <location>
        <begin position="1"/>
        <end position="13"/>
    </location>
</feature>
<proteinExistence type="predicted"/>
<accession>A0A7W9BPA5</accession>
<protein>
    <submittedName>
        <fullName evidence="2">Uncharacterized protein</fullName>
    </submittedName>
</protein>
<dbReference type="Proteomes" id="UP000546701">
    <property type="component" value="Unassembled WGS sequence"/>
</dbReference>
<dbReference type="RefSeq" id="WP_221237484.1">
    <property type="nucleotide sequence ID" value="NZ_BMJP01000001.1"/>
</dbReference>
<organism evidence="2 3">
    <name type="scientific">Sphingomonas prati</name>
    <dbReference type="NCBI Taxonomy" id="1843237"/>
    <lineage>
        <taxon>Bacteria</taxon>
        <taxon>Pseudomonadati</taxon>
        <taxon>Pseudomonadota</taxon>
        <taxon>Alphaproteobacteria</taxon>
        <taxon>Sphingomonadales</taxon>
        <taxon>Sphingomonadaceae</taxon>
        <taxon>Sphingomonas</taxon>
    </lineage>
</organism>
<feature type="region of interest" description="Disordered" evidence="1">
    <location>
        <begin position="1"/>
        <end position="102"/>
    </location>
</feature>
<dbReference type="EMBL" id="JACIJR010000001">
    <property type="protein sequence ID" value="MBB5727656.1"/>
    <property type="molecule type" value="Genomic_DNA"/>
</dbReference>
<comment type="caution">
    <text evidence="2">The sequence shown here is derived from an EMBL/GenBank/DDBJ whole genome shotgun (WGS) entry which is preliminary data.</text>
</comment>
<dbReference type="AlphaFoldDB" id="A0A7W9BPA5"/>
<feature type="compositionally biased region" description="Polar residues" evidence="1">
    <location>
        <begin position="69"/>
        <end position="80"/>
    </location>
</feature>
<evidence type="ECO:0000313" key="3">
    <source>
        <dbReference type="Proteomes" id="UP000546701"/>
    </source>
</evidence>
<name>A0A7W9BPA5_9SPHN</name>
<sequence length="102" mass="10358">MADEKMFDDKADDGLAVAPPPPGGKEGEAAVAGSVPSVREGLDADDDNRLSQDPSDEDAKLDVALDETFPTSDAPSNTQPGKGKDPAPSSGYDAEAEAARAG</sequence>
<evidence type="ECO:0000256" key="1">
    <source>
        <dbReference type="SAM" id="MobiDB-lite"/>
    </source>
</evidence>
<evidence type="ECO:0000313" key="2">
    <source>
        <dbReference type="EMBL" id="MBB5727656.1"/>
    </source>
</evidence>
<reference evidence="2 3" key="1">
    <citation type="submission" date="2020-08" db="EMBL/GenBank/DDBJ databases">
        <title>Genomic Encyclopedia of Type Strains, Phase IV (KMG-IV): sequencing the most valuable type-strain genomes for metagenomic binning, comparative biology and taxonomic classification.</title>
        <authorList>
            <person name="Goeker M."/>
        </authorList>
    </citation>
    <scope>NUCLEOTIDE SEQUENCE [LARGE SCALE GENOMIC DNA]</scope>
    <source>
        <strain evidence="2 3">DSM 103336</strain>
    </source>
</reference>
<keyword evidence="3" id="KW-1185">Reference proteome</keyword>